<dbReference type="InterPro" id="IPR036318">
    <property type="entry name" value="FAD-bd_PCMH-like_sf"/>
</dbReference>
<evidence type="ECO:0000256" key="3">
    <source>
        <dbReference type="ARBA" id="ARBA00022827"/>
    </source>
</evidence>
<evidence type="ECO:0000256" key="4">
    <source>
        <dbReference type="ARBA" id="ARBA00023002"/>
    </source>
</evidence>
<evidence type="ECO:0000256" key="2">
    <source>
        <dbReference type="ARBA" id="ARBA00022630"/>
    </source>
</evidence>
<dbReference type="InterPro" id="IPR050416">
    <property type="entry name" value="FAD-linked_Oxidoreductase"/>
</dbReference>
<dbReference type="InterPro" id="IPR016169">
    <property type="entry name" value="FAD-bd_PCMH_sub2"/>
</dbReference>
<keyword evidence="3" id="KW-0274">FAD</keyword>
<dbReference type="Gene3D" id="3.40.462.20">
    <property type="match status" value="1"/>
</dbReference>
<dbReference type="Proteomes" id="UP000469559">
    <property type="component" value="Unassembled WGS sequence"/>
</dbReference>
<name>A0A8T9B797_9HELO</name>
<sequence length="291" mass="31528">MVNANTTHNSDLFSALKGGGPNFGIVTQFDIHTHPLHRVWYTLNLYAATDYKSILNATVQVQTAMSNDPKLGFFLNINPDVIIAGLLYADWTLTPDAFSPMLEIPSVGVYLPETNGTISTLAASINIGDTSAKREPYAVSHDVDLGLYVSIQEAYLNILNTSTMPSANLSYTIQPIAATGVTQGVNAGGNVLGLIPRSQTWHAALVEWLDDTDDEAAHNSVNTLGSEVETLAAASNNLLEFQFMNDASFTQQPLQSYGAENVARLQDTRQAYDPDAVFQILQNSGFLLSRV</sequence>
<gene>
    <name evidence="5" type="primary">yanF_1</name>
    <name evidence="5" type="ORF">LARI1_G004614</name>
</gene>
<organism evidence="5 6">
    <name type="scientific">Lachnellula arida</name>
    <dbReference type="NCBI Taxonomy" id="1316785"/>
    <lineage>
        <taxon>Eukaryota</taxon>
        <taxon>Fungi</taxon>
        <taxon>Dikarya</taxon>
        <taxon>Ascomycota</taxon>
        <taxon>Pezizomycotina</taxon>
        <taxon>Leotiomycetes</taxon>
        <taxon>Helotiales</taxon>
        <taxon>Lachnaceae</taxon>
        <taxon>Lachnellula</taxon>
    </lineage>
</organism>
<dbReference type="PANTHER" id="PTHR42973">
    <property type="entry name" value="BINDING OXIDOREDUCTASE, PUTATIVE (AFU_ORTHOLOGUE AFUA_1G17690)-RELATED"/>
    <property type="match status" value="1"/>
</dbReference>
<dbReference type="AlphaFoldDB" id="A0A8T9B797"/>
<keyword evidence="5" id="KW-0503">Monooxygenase</keyword>
<comment type="caution">
    <text evidence="5">The sequence shown here is derived from an EMBL/GenBank/DDBJ whole genome shotgun (WGS) entry which is preliminary data.</text>
</comment>
<dbReference type="GO" id="GO:0004497">
    <property type="term" value="F:monooxygenase activity"/>
    <property type="evidence" value="ECO:0007669"/>
    <property type="project" value="UniProtKB-KW"/>
</dbReference>
<dbReference type="EMBL" id="QGMF01000478">
    <property type="protein sequence ID" value="TVY15595.1"/>
    <property type="molecule type" value="Genomic_DNA"/>
</dbReference>
<accession>A0A8T9B797</accession>
<dbReference type="PANTHER" id="PTHR42973:SF54">
    <property type="entry name" value="FAD-BINDING PCMH-TYPE DOMAIN-CONTAINING PROTEIN"/>
    <property type="match status" value="1"/>
</dbReference>
<comment type="similarity">
    <text evidence="1">Belongs to the oxygen-dependent FAD-linked oxidoreductase family.</text>
</comment>
<keyword evidence="4" id="KW-0560">Oxidoreductase</keyword>
<keyword evidence="2" id="KW-0285">Flavoprotein</keyword>
<keyword evidence="6" id="KW-1185">Reference proteome</keyword>
<protein>
    <submittedName>
        <fullName evidence="5">FAD-dependent monooxygenase yanF</fullName>
    </submittedName>
</protein>
<evidence type="ECO:0000313" key="6">
    <source>
        <dbReference type="Proteomes" id="UP000469559"/>
    </source>
</evidence>
<proteinExistence type="inferred from homology"/>
<evidence type="ECO:0000313" key="5">
    <source>
        <dbReference type="EMBL" id="TVY15595.1"/>
    </source>
</evidence>
<dbReference type="GO" id="GO:0050660">
    <property type="term" value="F:flavin adenine dinucleotide binding"/>
    <property type="evidence" value="ECO:0007669"/>
    <property type="project" value="InterPro"/>
</dbReference>
<evidence type="ECO:0000256" key="1">
    <source>
        <dbReference type="ARBA" id="ARBA00005466"/>
    </source>
</evidence>
<dbReference type="SUPFAM" id="SSF56176">
    <property type="entry name" value="FAD-binding/transporter-associated domain-like"/>
    <property type="match status" value="1"/>
</dbReference>
<reference evidence="5 6" key="1">
    <citation type="submission" date="2018-05" db="EMBL/GenBank/DDBJ databases">
        <title>Whole genome sequencing for identification of molecular markers to develop diagnostic detection tools for the regulated plant pathogen Lachnellula willkommii.</title>
        <authorList>
            <person name="Giroux E."/>
            <person name="Bilodeau G."/>
        </authorList>
    </citation>
    <scope>NUCLEOTIDE SEQUENCE [LARGE SCALE GENOMIC DNA]</scope>
    <source>
        <strain evidence="5 6">CBS 203.66</strain>
    </source>
</reference>
<dbReference type="Gene3D" id="3.30.465.10">
    <property type="match status" value="1"/>
</dbReference>
<dbReference type="OrthoDB" id="2151789at2759"/>